<dbReference type="RefSeq" id="WP_092787442.1">
    <property type="nucleotide sequence ID" value="NZ_FNAP01000012.1"/>
</dbReference>
<dbReference type="Gene3D" id="3.40.190.10">
    <property type="entry name" value="Periplasmic binding protein-like II"/>
    <property type="match status" value="2"/>
</dbReference>
<dbReference type="AlphaFoldDB" id="A0A1G7FRL0"/>
<gene>
    <name evidence="1" type="ORF">SAMN05421720_11238</name>
</gene>
<evidence type="ECO:0000313" key="1">
    <source>
        <dbReference type="EMBL" id="SDE78409.1"/>
    </source>
</evidence>
<dbReference type="OrthoDB" id="5456414at2"/>
<organism evidence="1 2">
    <name type="scientific">Rhodospira trueperi</name>
    <dbReference type="NCBI Taxonomy" id="69960"/>
    <lineage>
        <taxon>Bacteria</taxon>
        <taxon>Pseudomonadati</taxon>
        <taxon>Pseudomonadota</taxon>
        <taxon>Alphaproteobacteria</taxon>
        <taxon>Rhodospirillales</taxon>
        <taxon>Rhodospirillaceae</taxon>
        <taxon>Rhodospira</taxon>
    </lineage>
</organism>
<dbReference type="SUPFAM" id="SSF53850">
    <property type="entry name" value="Periplasmic binding protein-like II"/>
    <property type="match status" value="1"/>
</dbReference>
<dbReference type="Proteomes" id="UP000199412">
    <property type="component" value="Unassembled WGS sequence"/>
</dbReference>
<protein>
    <submittedName>
        <fullName evidence="1">Polar amino acid transport system substrate-binding protein</fullName>
    </submittedName>
</protein>
<reference evidence="1 2" key="1">
    <citation type="submission" date="2016-10" db="EMBL/GenBank/DDBJ databases">
        <authorList>
            <person name="de Groot N.N."/>
        </authorList>
    </citation>
    <scope>NUCLEOTIDE SEQUENCE [LARGE SCALE GENOMIC DNA]</scope>
    <source>
        <strain evidence="1 2">ATCC 700224</strain>
    </source>
</reference>
<proteinExistence type="predicted"/>
<keyword evidence="2" id="KW-1185">Reference proteome</keyword>
<sequence length="267" mass="28501">MTCGVIRPSFRRPLFAVALGLVVAGLPIPRSAQAEEAGTEAPAPIALLVFTRPPYYERLEQGGFGGRVAGPVARALEQAGIAFTWREMEPNGHLRTVEADREPVCAVGWFRTDSREHIGLFSDPVYRDRSQVVLTRADNMDVLGHTSLRALFADSSLRLGSKLGYSHGPVIDGLIEDLGPPRSTSSQDDAGLVRMMLGGRFDYIITGADEAEALIDAFGEAGQDLLSVTFEDSPPGNTRHLLCSGSVGAATLARLNAALAADPEADE</sequence>
<evidence type="ECO:0000313" key="2">
    <source>
        <dbReference type="Proteomes" id="UP000199412"/>
    </source>
</evidence>
<accession>A0A1G7FRL0</accession>
<dbReference type="STRING" id="69960.SAMN05421720_11238"/>
<dbReference type="EMBL" id="FNAP01000012">
    <property type="protein sequence ID" value="SDE78409.1"/>
    <property type="molecule type" value="Genomic_DNA"/>
</dbReference>
<name>A0A1G7FRL0_9PROT</name>